<dbReference type="RefSeq" id="WP_148690773.1">
    <property type="nucleotide sequence ID" value="NZ_CP020477.1"/>
</dbReference>
<reference evidence="1 2" key="1">
    <citation type="submission" date="2017-03" db="EMBL/GenBank/DDBJ databases">
        <title>Sulfur activation and transportation mechanism of thermophilic Archaea Acidianus manzaensis YN-25.</title>
        <authorList>
            <person name="Ma Y."/>
            <person name="Yang Y."/>
            <person name="Xia J."/>
        </authorList>
    </citation>
    <scope>NUCLEOTIDE SEQUENCE [LARGE SCALE GENOMIC DNA]</scope>
    <source>
        <strain evidence="1 2">YN-25</strain>
    </source>
</reference>
<protein>
    <recommendedName>
        <fullName evidence="3">Nucleotide pyrophosphatase</fullName>
    </recommendedName>
</protein>
<evidence type="ECO:0000313" key="2">
    <source>
        <dbReference type="Proteomes" id="UP000193404"/>
    </source>
</evidence>
<dbReference type="AlphaFoldDB" id="A0A1W6JXL8"/>
<keyword evidence="2" id="KW-1185">Reference proteome</keyword>
<name>A0A1W6JXL8_9CREN</name>
<dbReference type="STRING" id="282676.B6F84_02555"/>
<dbReference type="OrthoDB" id="33364at2157"/>
<accession>A0A1W6JXL8</accession>
<dbReference type="KEGG" id="aman:B6F84_02555"/>
<proteinExistence type="predicted"/>
<organism evidence="1 2">
    <name type="scientific">Acidianus manzaensis</name>
    <dbReference type="NCBI Taxonomy" id="282676"/>
    <lineage>
        <taxon>Archaea</taxon>
        <taxon>Thermoproteota</taxon>
        <taxon>Thermoprotei</taxon>
        <taxon>Sulfolobales</taxon>
        <taxon>Sulfolobaceae</taxon>
        <taxon>Acidianus</taxon>
    </lineage>
</organism>
<evidence type="ECO:0000313" key="1">
    <source>
        <dbReference type="EMBL" id="ARM75018.1"/>
    </source>
</evidence>
<gene>
    <name evidence="1" type="ORF">B6F84_02555</name>
</gene>
<dbReference type="EMBL" id="CP020477">
    <property type="protein sequence ID" value="ARM75018.1"/>
    <property type="molecule type" value="Genomic_DNA"/>
</dbReference>
<evidence type="ECO:0008006" key="3">
    <source>
        <dbReference type="Google" id="ProtNLM"/>
    </source>
</evidence>
<dbReference type="GeneID" id="41589764"/>
<sequence length="213" mass="24062">MKPLLLGIDGLSYTSFMKCNPRFLLTLFSTTFRGVVVNRKPQHPASSWLSVLEMTEIKDNKFIKVDETPKLLKDTNAVAINLPISNPTYGEVSIPYNDGVSAKDEIDKVVNSILEELEDRPVIADISALDRLLHNSQTNKCELYKEIDDAVKKILHKADEFILFSPYGEPKSDQLCDHEDYGVYISTVPRPNEHDVVKLPEIGLLFKRVVTQS</sequence>
<dbReference type="Proteomes" id="UP000193404">
    <property type="component" value="Chromosome"/>
</dbReference>